<keyword evidence="2" id="KW-1185">Reference proteome</keyword>
<organism evidence="1 2">
    <name type="scientific">Senna tora</name>
    <dbReference type="NCBI Taxonomy" id="362788"/>
    <lineage>
        <taxon>Eukaryota</taxon>
        <taxon>Viridiplantae</taxon>
        <taxon>Streptophyta</taxon>
        <taxon>Embryophyta</taxon>
        <taxon>Tracheophyta</taxon>
        <taxon>Spermatophyta</taxon>
        <taxon>Magnoliopsida</taxon>
        <taxon>eudicotyledons</taxon>
        <taxon>Gunneridae</taxon>
        <taxon>Pentapetalae</taxon>
        <taxon>rosids</taxon>
        <taxon>fabids</taxon>
        <taxon>Fabales</taxon>
        <taxon>Fabaceae</taxon>
        <taxon>Caesalpinioideae</taxon>
        <taxon>Cassia clade</taxon>
        <taxon>Senna</taxon>
    </lineage>
</organism>
<gene>
    <name evidence="1" type="ORF">G2W53_027105</name>
</gene>
<accession>A0A834TIQ0</accession>
<comment type="caution">
    <text evidence="1">The sequence shown here is derived from an EMBL/GenBank/DDBJ whole genome shotgun (WGS) entry which is preliminary data.</text>
</comment>
<sequence>MIPVTQGSLPRSFRRSESVARRSTTWIVVHQKSMGRRSTFFYAKSQVHMLGQNEAYDTRKPPKKFQGNRTCTRANIRWTTSWIAVGR</sequence>
<protein>
    <submittedName>
        <fullName evidence="1">Uncharacterized protein</fullName>
    </submittedName>
</protein>
<reference evidence="1" key="1">
    <citation type="submission" date="2020-09" db="EMBL/GenBank/DDBJ databases">
        <title>Genome-Enabled Discovery of Anthraquinone Biosynthesis in Senna tora.</title>
        <authorList>
            <person name="Kang S.-H."/>
            <person name="Pandey R.P."/>
            <person name="Lee C.-M."/>
            <person name="Sim J.-S."/>
            <person name="Jeong J.-T."/>
            <person name="Choi B.-S."/>
            <person name="Jung M."/>
            <person name="Ginzburg D."/>
            <person name="Zhao K."/>
            <person name="Won S.Y."/>
            <person name="Oh T.-J."/>
            <person name="Yu Y."/>
            <person name="Kim N.-H."/>
            <person name="Lee O.R."/>
            <person name="Lee T.-H."/>
            <person name="Bashyal P."/>
            <person name="Kim T.-S."/>
            <person name="Lee W.-H."/>
            <person name="Kawkins C."/>
            <person name="Kim C.-K."/>
            <person name="Kim J.S."/>
            <person name="Ahn B.O."/>
            <person name="Rhee S.Y."/>
            <person name="Sohng J.K."/>
        </authorList>
    </citation>
    <scope>NUCLEOTIDE SEQUENCE</scope>
    <source>
        <tissue evidence="1">Leaf</tissue>
    </source>
</reference>
<dbReference type="AlphaFoldDB" id="A0A834TIQ0"/>
<dbReference type="Proteomes" id="UP000634136">
    <property type="component" value="Unassembled WGS sequence"/>
</dbReference>
<name>A0A834TIQ0_9FABA</name>
<evidence type="ECO:0000313" key="2">
    <source>
        <dbReference type="Proteomes" id="UP000634136"/>
    </source>
</evidence>
<dbReference type="EMBL" id="JAAIUW010000008">
    <property type="protein sequence ID" value="KAF7821650.1"/>
    <property type="molecule type" value="Genomic_DNA"/>
</dbReference>
<proteinExistence type="predicted"/>
<evidence type="ECO:0000313" key="1">
    <source>
        <dbReference type="EMBL" id="KAF7821650.1"/>
    </source>
</evidence>